<evidence type="ECO:0000313" key="1">
    <source>
        <dbReference type="EMBL" id="OYR60106.1"/>
    </source>
</evidence>
<dbReference type="InterPro" id="IPR008930">
    <property type="entry name" value="Terpenoid_cyclase/PrenylTrfase"/>
</dbReference>
<organism evidence="1 2">
    <name type="scientific">Halorubrum ezzemoulense</name>
    <name type="common">Halorubrum chaoviator</name>
    <dbReference type="NCBI Taxonomy" id="337243"/>
    <lineage>
        <taxon>Archaea</taxon>
        <taxon>Methanobacteriati</taxon>
        <taxon>Methanobacteriota</taxon>
        <taxon>Stenosarchaea group</taxon>
        <taxon>Halobacteria</taxon>
        <taxon>Halobacteriales</taxon>
        <taxon>Haloferacaceae</taxon>
        <taxon>Halorubrum</taxon>
    </lineage>
</organism>
<dbReference type="AlphaFoldDB" id="A0A256IV01"/>
<dbReference type="SUPFAM" id="SSF48239">
    <property type="entry name" value="Terpenoid cyclases/Protein prenyltransferases"/>
    <property type="match status" value="1"/>
</dbReference>
<accession>A0A256IV01</accession>
<dbReference type="RefSeq" id="WP_094580108.1">
    <property type="nucleotide sequence ID" value="NZ_NHOW01000123.1"/>
</dbReference>
<sequence>MSKHSRDTAVSVGAICDDCLAWAHERDYAGYDPYDGLNSPVLNPLTNDWLTRLIGMHAVNKSPVNLRPLLRIPAERNPKGIALFAMAYLNRYRETGDTTKRDRAETLLRWLENNRSSEYDLAAWGYNFDWQNARKFFLPAYQPSIVVTVFGGRAFLEYYETTGEPWALEIAESAATFIQENINREQVNGFDVFTYTPHDSFVLVNTNALAAGFFYQLASHTSSTEFSERATELFRFVVDSQADSGGWYYAIPANESHLSHDNFHTGFVLESLYGYAMDQPADHPARKAYNKGLQFYRDNLFDKNGAPRFEADKRYPYDAHAAAQAILTFTQRDTNQDRKMAKTVCEWATTNMLNDDGYFHRRIGRVLTDKTPYMRWSQAWMCRALSALSLRDSENG</sequence>
<comment type="caution">
    <text evidence="1">The sequence shown here is derived from an EMBL/GenBank/DDBJ whole genome shotgun (WGS) entry which is preliminary data.</text>
</comment>
<evidence type="ECO:0000313" key="2">
    <source>
        <dbReference type="Proteomes" id="UP000216409"/>
    </source>
</evidence>
<proteinExistence type="predicted"/>
<gene>
    <name evidence="1" type="ORF">DJ83_10405</name>
</gene>
<name>A0A256IV01_HALEZ</name>
<dbReference type="EMBL" id="NHOW01000123">
    <property type="protein sequence ID" value="OYR60106.1"/>
    <property type="molecule type" value="Genomic_DNA"/>
</dbReference>
<reference evidence="1 2" key="1">
    <citation type="journal article" date="2014" name="Front. Microbiol.">
        <title>Population and genomic analysis of the genus Halorubrum.</title>
        <authorList>
            <person name="Fullmer M.S."/>
            <person name="Soucy S.M."/>
            <person name="Swithers K.S."/>
            <person name="Makkay A.M."/>
            <person name="Wheeler R."/>
            <person name="Ventosa A."/>
            <person name="Gogarten J.P."/>
            <person name="Papke R.T."/>
        </authorList>
    </citation>
    <scope>NUCLEOTIDE SEQUENCE [LARGE SCALE GENOMIC DNA]</scope>
    <source>
        <strain evidence="1 2">LD3</strain>
    </source>
</reference>
<protein>
    <recommendedName>
        <fullName evidence="3">Antibiotic ABC transporter permease</fullName>
    </recommendedName>
</protein>
<dbReference type="Proteomes" id="UP000216409">
    <property type="component" value="Unassembled WGS sequence"/>
</dbReference>
<evidence type="ECO:0008006" key="3">
    <source>
        <dbReference type="Google" id="ProtNLM"/>
    </source>
</evidence>